<organism evidence="2 3">
    <name type="scientific">Araneus ventricosus</name>
    <name type="common">Orbweaver spider</name>
    <name type="synonym">Epeira ventricosa</name>
    <dbReference type="NCBI Taxonomy" id="182803"/>
    <lineage>
        <taxon>Eukaryota</taxon>
        <taxon>Metazoa</taxon>
        <taxon>Ecdysozoa</taxon>
        <taxon>Arthropoda</taxon>
        <taxon>Chelicerata</taxon>
        <taxon>Arachnida</taxon>
        <taxon>Araneae</taxon>
        <taxon>Araneomorphae</taxon>
        <taxon>Entelegynae</taxon>
        <taxon>Araneoidea</taxon>
        <taxon>Araneidae</taxon>
        <taxon>Araneus</taxon>
    </lineage>
</organism>
<protein>
    <submittedName>
        <fullName evidence="2">Uncharacterized protein</fullName>
    </submittedName>
</protein>
<feature type="compositionally biased region" description="Acidic residues" evidence="1">
    <location>
        <begin position="7"/>
        <end position="22"/>
    </location>
</feature>
<dbReference type="Proteomes" id="UP000499080">
    <property type="component" value="Unassembled WGS sequence"/>
</dbReference>
<dbReference type="AlphaFoldDB" id="A0A4Y2SI92"/>
<evidence type="ECO:0000313" key="2">
    <source>
        <dbReference type="EMBL" id="GBN87326.1"/>
    </source>
</evidence>
<dbReference type="OrthoDB" id="8007085at2759"/>
<feature type="region of interest" description="Disordered" evidence="1">
    <location>
        <begin position="1"/>
        <end position="40"/>
    </location>
</feature>
<reference evidence="2 3" key="1">
    <citation type="journal article" date="2019" name="Sci. Rep.">
        <title>Orb-weaving spider Araneus ventricosus genome elucidates the spidroin gene catalogue.</title>
        <authorList>
            <person name="Kono N."/>
            <person name="Nakamura H."/>
            <person name="Ohtoshi R."/>
            <person name="Moran D.A.P."/>
            <person name="Shinohara A."/>
            <person name="Yoshida Y."/>
            <person name="Fujiwara M."/>
            <person name="Mori M."/>
            <person name="Tomita M."/>
            <person name="Arakawa K."/>
        </authorList>
    </citation>
    <scope>NUCLEOTIDE SEQUENCE [LARGE SCALE GENOMIC DNA]</scope>
</reference>
<accession>A0A4Y2SI92</accession>
<comment type="caution">
    <text evidence="2">The sequence shown here is derived from an EMBL/GenBank/DDBJ whole genome shotgun (WGS) entry which is preliminary data.</text>
</comment>
<keyword evidence="3" id="KW-1185">Reference proteome</keyword>
<proteinExistence type="predicted"/>
<gene>
    <name evidence="2" type="ORF">AVEN_95537_1</name>
</gene>
<evidence type="ECO:0000313" key="3">
    <source>
        <dbReference type="Proteomes" id="UP000499080"/>
    </source>
</evidence>
<name>A0A4Y2SI92_ARAVE</name>
<dbReference type="EMBL" id="BGPR01021762">
    <property type="protein sequence ID" value="GBN87326.1"/>
    <property type="molecule type" value="Genomic_DNA"/>
</dbReference>
<evidence type="ECO:0000256" key="1">
    <source>
        <dbReference type="SAM" id="MobiDB-lite"/>
    </source>
</evidence>
<sequence>MSSSSASDEDALEYNMSEDLEDSPAVISPPPSSKPEKGDKYKNSLLNVLHDYHSELPLDGRTLLKTSRKSEIVKFSSGEFCYYGIAKYLQNADLRVICSDHHIQLRINIDGLPLCRSSGTQF</sequence>